<organism evidence="3 4">
    <name type="scientific">Streptomyces sanyensis</name>
    <dbReference type="NCBI Taxonomy" id="568869"/>
    <lineage>
        <taxon>Bacteria</taxon>
        <taxon>Bacillati</taxon>
        <taxon>Actinomycetota</taxon>
        <taxon>Actinomycetes</taxon>
        <taxon>Kitasatosporales</taxon>
        <taxon>Streptomycetaceae</taxon>
        <taxon>Streptomyces</taxon>
    </lineage>
</organism>
<comment type="caution">
    <text evidence="3">The sequence shown here is derived from an EMBL/GenBank/DDBJ whole genome shotgun (WGS) entry which is preliminary data.</text>
</comment>
<feature type="transmembrane region" description="Helical" evidence="2">
    <location>
        <begin position="7"/>
        <end position="27"/>
    </location>
</feature>
<keyword evidence="2" id="KW-0472">Membrane</keyword>
<evidence type="ECO:0000313" key="4">
    <source>
        <dbReference type="Proteomes" id="UP001501147"/>
    </source>
</evidence>
<keyword evidence="2" id="KW-1133">Transmembrane helix</keyword>
<protein>
    <recommendedName>
        <fullName evidence="5">Secreted protein</fullName>
    </recommendedName>
</protein>
<reference evidence="4" key="1">
    <citation type="journal article" date="2019" name="Int. J. Syst. Evol. Microbiol.">
        <title>The Global Catalogue of Microorganisms (GCM) 10K type strain sequencing project: providing services to taxonomists for standard genome sequencing and annotation.</title>
        <authorList>
            <consortium name="The Broad Institute Genomics Platform"/>
            <consortium name="The Broad Institute Genome Sequencing Center for Infectious Disease"/>
            <person name="Wu L."/>
            <person name="Ma J."/>
        </authorList>
    </citation>
    <scope>NUCLEOTIDE SEQUENCE [LARGE SCALE GENOMIC DNA]</scope>
    <source>
        <strain evidence="4">JCM 18324</strain>
    </source>
</reference>
<gene>
    <name evidence="3" type="ORF">GCM10023329_06710</name>
</gene>
<evidence type="ECO:0008006" key="5">
    <source>
        <dbReference type="Google" id="ProtNLM"/>
    </source>
</evidence>
<name>A0ABP8ZR19_9ACTN</name>
<dbReference type="RefSeq" id="WP_345609165.1">
    <property type="nucleotide sequence ID" value="NZ_BAABJV010000001.1"/>
</dbReference>
<keyword evidence="2" id="KW-0812">Transmembrane</keyword>
<dbReference type="Proteomes" id="UP001501147">
    <property type="component" value="Unassembled WGS sequence"/>
</dbReference>
<accession>A0ABP8ZR19</accession>
<feature type="region of interest" description="Disordered" evidence="1">
    <location>
        <begin position="29"/>
        <end position="49"/>
    </location>
</feature>
<proteinExistence type="predicted"/>
<dbReference type="EMBL" id="BAABJV010000001">
    <property type="protein sequence ID" value="GAA4763689.1"/>
    <property type="molecule type" value="Genomic_DNA"/>
</dbReference>
<evidence type="ECO:0000256" key="2">
    <source>
        <dbReference type="SAM" id="Phobius"/>
    </source>
</evidence>
<sequence>MSPRTQQVTYVITVLVLVVVLLISILSGPEEDAPVDPVGTSGLSKGSRS</sequence>
<keyword evidence="4" id="KW-1185">Reference proteome</keyword>
<evidence type="ECO:0000313" key="3">
    <source>
        <dbReference type="EMBL" id="GAA4763689.1"/>
    </source>
</evidence>
<evidence type="ECO:0000256" key="1">
    <source>
        <dbReference type="SAM" id="MobiDB-lite"/>
    </source>
</evidence>